<keyword evidence="2" id="KW-1133">Transmembrane helix</keyword>
<evidence type="ECO:0000256" key="2">
    <source>
        <dbReference type="SAM" id="Phobius"/>
    </source>
</evidence>
<name>A0A383VCE5_TETOB</name>
<feature type="compositionally biased region" description="Gly residues" evidence="1">
    <location>
        <begin position="395"/>
        <end position="410"/>
    </location>
</feature>
<organism evidence="3 4">
    <name type="scientific">Tetradesmus obliquus</name>
    <name type="common">Green alga</name>
    <name type="synonym">Acutodesmus obliquus</name>
    <dbReference type="NCBI Taxonomy" id="3088"/>
    <lineage>
        <taxon>Eukaryota</taxon>
        <taxon>Viridiplantae</taxon>
        <taxon>Chlorophyta</taxon>
        <taxon>core chlorophytes</taxon>
        <taxon>Chlorophyceae</taxon>
        <taxon>CS clade</taxon>
        <taxon>Sphaeropleales</taxon>
        <taxon>Scenedesmaceae</taxon>
        <taxon>Tetradesmus</taxon>
    </lineage>
</organism>
<dbReference type="PANTHER" id="PTHR28110">
    <property type="entry name" value="TRANSMEMBRANE PROTEIN"/>
    <property type="match status" value="1"/>
</dbReference>
<dbReference type="InterPro" id="IPR055323">
    <property type="entry name" value="C57A10.07/YOR238W"/>
</dbReference>
<dbReference type="Proteomes" id="UP000256970">
    <property type="component" value="Unassembled WGS sequence"/>
</dbReference>
<dbReference type="GO" id="GO:0005737">
    <property type="term" value="C:cytoplasm"/>
    <property type="evidence" value="ECO:0007669"/>
    <property type="project" value="TreeGrafter"/>
</dbReference>
<dbReference type="EMBL" id="FNXT01000225">
    <property type="protein sequence ID" value="SZX62412.1"/>
    <property type="molecule type" value="Genomic_DNA"/>
</dbReference>
<evidence type="ECO:0000313" key="4">
    <source>
        <dbReference type="Proteomes" id="UP000256970"/>
    </source>
</evidence>
<feature type="transmembrane region" description="Helical" evidence="2">
    <location>
        <begin position="63"/>
        <end position="84"/>
    </location>
</feature>
<protein>
    <recommendedName>
        <fullName evidence="5">DUF218 domain-containing protein</fullName>
    </recommendedName>
</protein>
<reference evidence="3 4" key="1">
    <citation type="submission" date="2016-10" db="EMBL/GenBank/DDBJ databases">
        <authorList>
            <person name="Cai Z."/>
        </authorList>
    </citation>
    <scope>NUCLEOTIDE SEQUENCE [LARGE SCALE GENOMIC DNA]</scope>
</reference>
<evidence type="ECO:0000313" key="3">
    <source>
        <dbReference type="EMBL" id="SZX62412.1"/>
    </source>
</evidence>
<sequence length="427" mass="44393">MPSPNKRQGLPLYYGAGTSGTWSPPKQGYGAVGNFGLSIQRSRSGFFAVPSNKRKTPGSAAKVLRMVTAISLALLLFMLAYMQLNLTGSADAASDRMDRSTPRSSKADANTADAGAAAANADAANQAAAAAAVPPAEPPAGGYPAPTLQHLVLVAGHAVYTGVDYALAAKETSWFLEPYQQIPGQAQTFLDHIKLGIEAAAADPSALLLFSGGQTRQAAGPRSEGLSYWMVAEAAGWYGHQDVRSRAFTEEHARDSFENVLFSLCRFFELTGHYPAKITAVSYTLKQQRFEQLHRAAVRFPAAAFHFIGTPVPEGATGAAAGEAATVAAFQRGPYGCSGSLLQKKARRDPFAVGPPHPSRCPAMAGLLKFCSHKQYTGEVPWETSGKPAAAAAAGAGGGSSEGGGGGSSKGGLLPAGRRSSRSGIYT</sequence>
<evidence type="ECO:0008006" key="5">
    <source>
        <dbReference type="Google" id="ProtNLM"/>
    </source>
</evidence>
<dbReference type="PANTHER" id="PTHR28110:SF1">
    <property type="entry name" value="TRANSMEMBRANE PROTEIN"/>
    <property type="match status" value="1"/>
</dbReference>
<keyword evidence="4" id="KW-1185">Reference proteome</keyword>
<keyword evidence="2" id="KW-0472">Membrane</keyword>
<keyword evidence="2" id="KW-0812">Transmembrane</keyword>
<gene>
    <name evidence="3" type="ORF">BQ4739_LOCUS3001</name>
</gene>
<accession>A0A383VCE5</accession>
<dbReference type="AlphaFoldDB" id="A0A383VCE5"/>
<evidence type="ECO:0000256" key="1">
    <source>
        <dbReference type="SAM" id="MobiDB-lite"/>
    </source>
</evidence>
<proteinExistence type="predicted"/>
<feature type="region of interest" description="Disordered" evidence="1">
    <location>
        <begin position="387"/>
        <end position="427"/>
    </location>
</feature>
<feature type="region of interest" description="Disordered" evidence="1">
    <location>
        <begin position="91"/>
        <end position="114"/>
    </location>
</feature>
<dbReference type="STRING" id="3088.A0A383VCE5"/>